<protein>
    <submittedName>
        <fullName evidence="1">Uncharacterized protein</fullName>
    </submittedName>
</protein>
<reference evidence="1" key="1">
    <citation type="submission" date="2020-03" db="EMBL/GenBank/DDBJ databases">
        <authorList>
            <person name="Weist P."/>
        </authorList>
    </citation>
    <scope>NUCLEOTIDE SEQUENCE</scope>
</reference>
<dbReference type="EMBL" id="CADEAL010003968">
    <property type="protein sequence ID" value="CAB1448184.1"/>
    <property type="molecule type" value="Genomic_DNA"/>
</dbReference>
<accession>A0A9N7YXJ8</accession>
<sequence length="67" mass="8063">MESARFEGREVSRRTAEDNWMFGCSLYSQSRVTVRNASGLTFTRFYRKDYEHSFVEKVIKWNVCRRS</sequence>
<dbReference type="Proteomes" id="UP001153269">
    <property type="component" value="Unassembled WGS sequence"/>
</dbReference>
<comment type="caution">
    <text evidence="1">The sequence shown here is derived from an EMBL/GenBank/DDBJ whole genome shotgun (WGS) entry which is preliminary data.</text>
</comment>
<dbReference type="AlphaFoldDB" id="A0A9N7YXJ8"/>
<organism evidence="1 2">
    <name type="scientific">Pleuronectes platessa</name>
    <name type="common">European plaice</name>
    <dbReference type="NCBI Taxonomy" id="8262"/>
    <lineage>
        <taxon>Eukaryota</taxon>
        <taxon>Metazoa</taxon>
        <taxon>Chordata</taxon>
        <taxon>Craniata</taxon>
        <taxon>Vertebrata</taxon>
        <taxon>Euteleostomi</taxon>
        <taxon>Actinopterygii</taxon>
        <taxon>Neopterygii</taxon>
        <taxon>Teleostei</taxon>
        <taxon>Neoteleostei</taxon>
        <taxon>Acanthomorphata</taxon>
        <taxon>Carangaria</taxon>
        <taxon>Pleuronectiformes</taxon>
        <taxon>Pleuronectoidei</taxon>
        <taxon>Pleuronectidae</taxon>
        <taxon>Pleuronectes</taxon>
    </lineage>
</organism>
<name>A0A9N7YXJ8_PLEPL</name>
<evidence type="ECO:0000313" key="2">
    <source>
        <dbReference type="Proteomes" id="UP001153269"/>
    </source>
</evidence>
<proteinExistence type="predicted"/>
<keyword evidence="2" id="KW-1185">Reference proteome</keyword>
<evidence type="ECO:0000313" key="1">
    <source>
        <dbReference type="EMBL" id="CAB1448184.1"/>
    </source>
</evidence>
<gene>
    <name evidence="1" type="ORF">PLEPLA_LOCUS35843</name>
</gene>